<evidence type="ECO:0000256" key="9">
    <source>
        <dbReference type="RuleBase" id="RU003435"/>
    </source>
</evidence>
<evidence type="ECO:0000259" key="10">
    <source>
        <dbReference type="Pfam" id="PF01432"/>
    </source>
</evidence>
<evidence type="ECO:0000313" key="13">
    <source>
        <dbReference type="Proteomes" id="UP000269015"/>
    </source>
</evidence>
<dbReference type="EMBL" id="CP033930">
    <property type="protein sequence ID" value="AZB18202.1"/>
    <property type="molecule type" value="Genomic_DNA"/>
</dbReference>
<evidence type="ECO:0000256" key="4">
    <source>
        <dbReference type="ARBA" id="ARBA00022801"/>
    </source>
</evidence>
<evidence type="ECO:0000259" key="11">
    <source>
        <dbReference type="Pfam" id="PF19310"/>
    </source>
</evidence>
<comment type="similarity">
    <text evidence="1 9">Belongs to the peptidase M3 family.</text>
</comment>
<dbReference type="InterPro" id="IPR045090">
    <property type="entry name" value="Pept_M3A_M3B"/>
</dbReference>
<evidence type="ECO:0000256" key="1">
    <source>
        <dbReference type="ARBA" id="ARBA00006040"/>
    </source>
</evidence>
<dbReference type="InterPro" id="IPR024079">
    <property type="entry name" value="MetalloPept_cat_dom_sf"/>
</dbReference>
<dbReference type="CDD" id="cd06456">
    <property type="entry name" value="M3A_DCP"/>
    <property type="match status" value="1"/>
</dbReference>
<feature type="domain" description="Oligopeptidase A N-terminal" evidence="11">
    <location>
        <begin position="30"/>
        <end position="152"/>
    </location>
</feature>
<comment type="catalytic activity">
    <reaction evidence="7">
        <text>Hydrolysis of oligopeptides, with broad specificity. Gly or Ala commonly occur as P1 or P1' residues, but more distant residues are also important, as is shown by the fact that Z-Gly-Pro-Gly-|-Gly-Pro-Ala is cleaved, but not Z-(Gly)(5).</text>
        <dbReference type="EC" id="3.4.24.70"/>
    </reaction>
</comment>
<dbReference type="GO" id="GO:0004222">
    <property type="term" value="F:metalloendopeptidase activity"/>
    <property type="evidence" value="ECO:0007669"/>
    <property type="project" value="UniProtKB-EC"/>
</dbReference>
<dbReference type="AlphaFoldDB" id="A0AAD0YW62"/>
<dbReference type="Gene3D" id="3.40.390.10">
    <property type="entry name" value="Collagenase (Catalytic Domain)"/>
    <property type="match status" value="1"/>
</dbReference>
<dbReference type="InterPro" id="IPR045666">
    <property type="entry name" value="OpdA_N"/>
</dbReference>
<evidence type="ECO:0000256" key="2">
    <source>
        <dbReference type="ARBA" id="ARBA00022670"/>
    </source>
</evidence>
<gene>
    <name evidence="12" type="ORF">EG352_10635</name>
</gene>
<name>A0AAD0YW62_CHRID</name>
<accession>A0AAD0YW62</accession>
<evidence type="ECO:0000313" key="12">
    <source>
        <dbReference type="EMBL" id="AZB18202.1"/>
    </source>
</evidence>
<dbReference type="InterPro" id="IPR001567">
    <property type="entry name" value="Pept_M3A_M3B_dom"/>
</dbReference>
<keyword evidence="3 9" id="KW-0479">Metal-binding</keyword>
<dbReference type="PANTHER" id="PTHR43660:SF1">
    <property type="entry name" value="DIPEPTIDYL CARBOXYPEPTIDASE"/>
    <property type="match status" value="1"/>
</dbReference>
<evidence type="ECO:0000256" key="8">
    <source>
        <dbReference type="ARBA" id="ARBA00026100"/>
    </source>
</evidence>
<comment type="cofactor">
    <cofactor evidence="9">
        <name>Zn(2+)</name>
        <dbReference type="ChEBI" id="CHEBI:29105"/>
    </cofactor>
    <text evidence="9">Binds 1 zinc ion.</text>
</comment>
<dbReference type="GO" id="GO:0046872">
    <property type="term" value="F:metal ion binding"/>
    <property type="evidence" value="ECO:0007669"/>
    <property type="project" value="UniProtKB-UniRule"/>
</dbReference>
<dbReference type="FunFam" id="3.40.390.10:FF:000009">
    <property type="entry name" value="Oligopeptidase A"/>
    <property type="match status" value="1"/>
</dbReference>
<dbReference type="Proteomes" id="UP000269015">
    <property type="component" value="Chromosome"/>
</dbReference>
<dbReference type="RefSeq" id="WP_061085353.1">
    <property type="nucleotide sequence ID" value="NZ_CP033930.1"/>
</dbReference>
<sequence length="673" mass="77492">MNILTEKFNTPYHSASFSQIKNEDYLPAFKELIQRSEEEIDAIVNNPEPPTFENVIEALAYSGEQLDVVSNIFFNLNSAETSDEIQQIAQEVSPILTEYSSKISQNEALFNKIKKVYDEKEKYDLNEEQEMLLNETYKGFVRSGALLNEEDKEKLKNISMDLSVKSLQFGQNVLASTNAYFKHITDKGQLAGIPEAISDQFAEEAKERNLEGWVVTLQYPSYIPFMTYAENRELRKELALANGKKSFDGGEFDNQNLIKELLHLKQQKAQLLGYTDYADYVLEERMAKSPVKVFDFLHELLTKAKPYADKEIEELKSLAKADGIDDMQSYDHAFYAEKLRKQKYDLNDEELKPYFPLNQVQDAVFGLAGKLFGLTFEERNDIPKYHEDVKVYEVKENGEYKSLLYVDYFPRKGKRAGAWMTSYKNQFIQNGENSRPHISIVCNFSKPTKDTPSLLTFQEVTTLFHEFGHALHGMMANTQYPSLSGTSVKWDFVELPSQFLENFCYEPEFLKTFAKHYKTGEVLPDEKIEKIEQSKNFMEGYQTLRQLGFGILDMSYHTKVEELEKESIKDFEDKYTKATTLYPVNAETAMSPSFSHIFQGGYSAGYYSYKWAEVLDADAFQYFKENGIFNPEIAAKYKVLLSSGGTKDPMELYKNFRGSEPKVESLLKRAFGS</sequence>
<dbReference type="GO" id="GO:0006508">
    <property type="term" value="P:proteolysis"/>
    <property type="evidence" value="ECO:0007669"/>
    <property type="project" value="UniProtKB-KW"/>
</dbReference>
<dbReference type="Gene3D" id="1.10.1370.10">
    <property type="entry name" value="Neurolysin, domain 3"/>
    <property type="match status" value="1"/>
</dbReference>
<evidence type="ECO:0000256" key="7">
    <source>
        <dbReference type="ARBA" id="ARBA00024603"/>
    </source>
</evidence>
<reference evidence="12 13" key="1">
    <citation type="submission" date="2018-11" db="EMBL/GenBank/DDBJ databases">
        <title>Proposal to divide the Flavobacteriaceae and reorganize its genera based on Amino Acid Identity values calculated from whole genome sequences.</title>
        <authorList>
            <person name="Nicholson A.C."/>
            <person name="Gulvik C.A."/>
            <person name="Whitney A.M."/>
            <person name="Humrighouse B.W."/>
            <person name="Bell M."/>
            <person name="Holmes B."/>
            <person name="Steigerwalt A.G."/>
            <person name="Villarma A."/>
            <person name="Sheth M."/>
            <person name="Batra D."/>
            <person name="Pryor J."/>
            <person name="Bernardet J.-F."/>
            <person name="Hugo C."/>
            <person name="Kampfer P."/>
            <person name="Newman J."/>
            <person name="McQuiston J.R."/>
        </authorList>
    </citation>
    <scope>NUCLEOTIDE SEQUENCE [LARGE SCALE GENOMIC DNA]</scope>
    <source>
        <strain evidence="12 13">H5559</strain>
    </source>
</reference>
<organism evidence="12 13">
    <name type="scientific">Chryseobacterium indologenes</name>
    <name type="common">Flavobacterium indologenes</name>
    <dbReference type="NCBI Taxonomy" id="253"/>
    <lineage>
        <taxon>Bacteria</taxon>
        <taxon>Pseudomonadati</taxon>
        <taxon>Bacteroidota</taxon>
        <taxon>Flavobacteriia</taxon>
        <taxon>Flavobacteriales</taxon>
        <taxon>Weeksellaceae</taxon>
        <taxon>Chryseobacterium group</taxon>
        <taxon>Chryseobacterium</taxon>
    </lineage>
</organism>
<dbReference type="Pfam" id="PF19310">
    <property type="entry name" value="TOP_N"/>
    <property type="match status" value="1"/>
</dbReference>
<dbReference type="PANTHER" id="PTHR43660">
    <property type="entry name" value="DIPEPTIDYL CARBOXYPEPTIDASE"/>
    <property type="match status" value="1"/>
</dbReference>
<keyword evidence="6 9" id="KW-0482">Metalloprotease</keyword>
<dbReference type="SUPFAM" id="SSF55486">
    <property type="entry name" value="Metalloproteases ('zincins'), catalytic domain"/>
    <property type="match status" value="1"/>
</dbReference>
<protein>
    <recommendedName>
        <fullName evidence="8">oligopeptidase A</fullName>
        <ecNumber evidence="8">3.4.24.70</ecNumber>
    </recommendedName>
</protein>
<dbReference type="Gene3D" id="1.10.1370.40">
    <property type="match status" value="1"/>
</dbReference>
<proteinExistence type="inferred from homology"/>
<evidence type="ECO:0000256" key="3">
    <source>
        <dbReference type="ARBA" id="ARBA00022723"/>
    </source>
</evidence>
<dbReference type="InterPro" id="IPR024077">
    <property type="entry name" value="Neurolysin/TOP_dom2"/>
</dbReference>
<dbReference type="InterPro" id="IPR034005">
    <property type="entry name" value="M3A_DCP"/>
</dbReference>
<dbReference type="GO" id="GO:0004180">
    <property type="term" value="F:carboxypeptidase activity"/>
    <property type="evidence" value="ECO:0007669"/>
    <property type="project" value="TreeGrafter"/>
</dbReference>
<keyword evidence="2 9" id="KW-0645">Protease</keyword>
<keyword evidence="5 9" id="KW-0862">Zinc</keyword>
<evidence type="ECO:0000256" key="6">
    <source>
        <dbReference type="ARBA" id="ARBA00023049"/>
    </source>
</evidence>
<dbReference type="EC" id="3.4.24.70" evidence="8"/>
<dbReference type="GO" id="GO:0005829">
    <property type="term" value="C:cytosol"/>
    <property type="evidence" value="ECO:0007669"/>
    <property type="project" value="TreeGrafter"/>
</dbReference>
<feature type="domain" description="Peptidase M3A/M3B catalytic" evidence="10">
    <location>
        <begin position="225"/>
        <end position="668"/>
    </location>
</feature>
<dbReference type="Pfam" id="PF01432">
    <property type="entry name" value="Peptidase_M3"/>
    <property type="match status" value="1"/>
</dbReference>
<keyword evidence="4 9" id="KW-0378">Hydrolase</keyword>
<evidence type="ECO:0000256" key="5">
    <source>
        <dbReference type="ARBA" id="ARBA00022833"/>
    </source>
</evidence>